<organism evidence="1 2">
    <name type="scientific">Pelobates cultripes</name>
    <name type="common">Western spadefoot toad</name>
    <dbReference type="NCBI Taxonomy" id="61616"/>
    <lineage>
        <taxon>Eukaryota</taxon>
        <taxon>Metazoa</taxon>
        <taxon>Chordata</taxon>
        <taxon>Craniata</taxon>
        <taxon>Vertebrata</taxon>
        <taxon>Euteleostomi</taxon>
        <taxon>Amphibia</taxon>
        <taxon>Batrachia</taxon>
        <taxon>Anura</taxon>
        <taxon>Pelobatoidea</taxon>
        <taxon>Pelobatidae</taxon>
        <taxon>Pelobates</taxon>
    </lineage>
</organism>
<proteinExistence type="predicted"/>
<gene>
    <name evidence="1" type="ORF">PECUL_23A040215</name>
</gene>
<dbReference type="GO" id="GO:0030317">
    <property type="term" value="P:flagellated sperm motility"/>
    <property type="evidence" value="ECO:0007669"/>
    <property type="project" value="TreeGrafter"/>
</dbReference>
<dbReference type="GO" id="GO:0031514">
    <property type="term" value="C:motile cilium"/>
    <property type="evidence" value="ECO:0007669"/>
    <property type="project" value="TreeGrafter"/>
</dbReference>
<evidence type="ECO:0000313" key="1">
    <source>
        <dbReference type="EMBL" id="CAH2325309.1"/>
    </source>
</evidence>
<dbReference type="EMBL" id="OW240923">
    <property type="protein sequence ID" value="CAH2325309.1"/>
    <property type="molecule type" value="Genomic_DNA"/>
</dbReference>
<dbReference type="PANTHER" id="PTHR35249:SF2">
    <property type="entry name" value="DYNEIN REGULATORY COMPLEX SUBUNIT 7"/>
    <property type="match status" value="1"/>
</dbReference>
<evidence type="ECO:0000313" key="2">
    <source>
        <dbReference type="Proteomes" id="UP001295444"/>
    </source>
</evidence>
<dbReference type="PANTHER" id="PTHR35249">
    <property type="entry name" value="DYNEIN REGULATORY COMPLEX SUBUNIT 7"/>
    <property type="match status" value="1"/>
</dbReference>
<reference evidence="1" key="1">
    <citation type="submission" date="2022-03" db="EMBL/GenBank/DDBJ databases">
        <authorList>
            <person name="Alioto T."/>
            <person name="Alioto T."/>
            <person name="Gomez Garrido J."/>
        </authorList>
    </citation>
    <scope>NUCLEOTIDE SEQUENCE</scope>
</reference>
<protein>
    <submittedName>
        <fullName evidence="1">Dynein regulatory complex subunit 7</fullName>
    </submittedName>
</protein>
<dbReference type="AlphaFoldDB" id="A0AAD1TJQ8"/>
<sequence length="121" mass="13957">MWIYPSIDRLLFPDTFYALLVKQEAEKPVSDPLYGRRIHCWVLVLSGKCEVPENLFIDSFTGKSFDTKDDHFLGIESVWNHENYWVNMQDCRNGCKVLGTDITTRTACDNGRGGVVYMKTQ</sequence>
<dbReference type="Proteomes" id="UP001295444">
    <property type="component" value="Chromosome 12"/>
</dbReference>
<accession>A0AAD1TJQ8</accession>
<keyword evidence="2" id="KW-1185">Reference proteome</keyword>
<dbReference type="InterPro" id="IPR033551">
    <property type="entry name" value="DRC7/lobo"/>
</dbReference>
<name>A0AAD1TJQ8_PELCU</name>